<keyword evidence="6" id="KW-0411">Iron-sulfur</keyword>
<name>A0A9W6FM30_XANFL</name>
<dbReference type="Gene3D" id="3.40.920.10">
    <property type="entry name" value="Pyruvate-ferredoxin oxidoreductase, PFOR, domain III"/>
    <property type="match status" value="1"/>
</dbReference>
<organism evidence="8 10">
    <name type="scientific">Xanthobacter flavus</name>
    <dbReference type="NCBI Taxonomy" id="281"/>
    <lineage>
        <taxon>Bacteria</taxon>
        <taxon>Pseudomonadati</taxon>
        <taxon>Pseudomonadota</taxon>
        <taxon>Alphaproteobacteria</taxon>
        <taxon>Hyphomicrobiales</taxon>
        <taxon>Xanthobacteraceae</taxon>
        <taxon>Xanthobacter</taxon>
    </lineage>
</organism>
<dbReference type="SUPFAM" id="SSF52922">
    <property type="entry name" value="TK C-terminal domain-like"/>
    <property type="match status" value="1"/>
</dbReference>
<keyword evidence="4 9" id="KW-0560">Oxidoreductase</keyword>
<keyword evidence="3" id="KW-0249">Electron transport</keyword>
<dbReference type="NCBIfam" id="NF009589">
    <property type="entry name" value="PRK13030.1"/>
    <property type="match status" value="1"/>
</dbReference>
<evidence type="ECO:0000256" key="6">
    <source>
        <dbReference type="ARBA" id="ARBA00023014"/>
    </source>
</evidence>
<dbReference type="InterPro" id="IPR002869">
    <property type="entry name" value="Pyrv_flavodox_OxRed_cen"/>
</dbReference>
<dbReference type="GO" id="GO:0043805">
    <property type="term" value="F:indolepyruvate ferredoxin oxidoreductase activity"/>
    <property type="evidence" value="ECO:0007669"/>
    <property type="project" value="UniProtKB-EC"/>
</dbReference>
<sequence>MALKPVSLDDKYDLSQERVFVSGTQALVRLALMQKERDRRAGLNTAGYVTGYRGSPLGGLDQQFLRAEKVLKANDIKFMSGLNEDLAATALWGSQQAELRGEGKYDGVFGLWYGKGPGVDRSGDVFRHANNAGTSRHGGVLALMGDDHTCESSTTAHQSEFHFVDVMIPVLNPAGVQEIIDYGLYGWALSRFAGTWVGLKAVKDTIESTGIVDGRLDRVRIEPALGFAMPPGGLNIRLGDTPIAQEERLQEFKRDAVLHFLRANRLNRFITSGGARPRIGIATVGKSYLDVRLALDELGIDEVRANDLGLRIWKVACPWPLETQGLTEFAKGLDLIMVVEEKRSLIEVQVREELYGTANQPVCIGKKDEQGRWMFPVKGALDPNDIAIQLGRRLLAYGDIPDIAARVAELEDAQRVLAATSDVATRIPYFCSGCPHNSSTKVPEGMRAYAGIGCHYMVQWMDRETTGFTQMGGEGANWIGEASFSKRNHVFQNLGDGTYNHSGYLALRAACAAKVNVTYKILFNDAVAMTGGQKHDGDLTVPVIARQVAAEGVERVVVVTDEPEKYAANTLWPAGLTIHHRDELDAVQRELAAVPGVTVLIYDQTCASEKRRRRKRGQFPDPDKRVLINERVCEGCGDCGVKSNCVSVQPLETEWGRKREIDQSSCNKDFSCVNGFCPSFVTVKGAKPKKSAGAAAGADSWPELPEPAHPEIHGTYGVIATGVGGTGVVTIGAILGMAAHLEGKACGMIDMAGLAQKGGAVYSHIRLANDPADITAIRVPARGADVVLGGDLVVAGTKKVLAAVKPGKTICVVNTHEVLPGDFTRNADYSLPTERIKRTIREAVGEPQTHFIEASRLAQALFGNALAQNIFMVGYAYQFGALPLSAAAIERAIELNGEAVAMNKAAFLWGRRAAHDPAAVEAIATPKGTVSSDARRLSQSLDEVIARRVADLTLYQNAAYAARYKALVDKVRAAEGAKAPGRGGLAETVAKNLYKLMAYKDEYEVARLYADGAFRAQADAAFDGDLRFEFHLAPPLLARRNETTGEPRKITLGPWMMKGFGLIAKLKGLRGTAFDVFGYTDERKTERALIAEYERTVGELLAKLDPANHALAVAIASIPEKIRGFGHVKLRHLEAAKAEEKDLLARFRNPPAPTAVAAE</sequence>
<dbReference type="InterPro" id="IPR017896">
    <property type="entry name" value="4Fe4S_Fe-S-bd"/>
</dbReference>
<dbReference type="InterPro" id="IPR009014">
    <property type="entry name" value="Transketo_C/PFOR_II"/>
</dbReference>
<dbReference type="RefSeq" id="WP_281809670.1">
    <property type="nucleotide sequence ID" value="NZ_BSDO01000009.1"/>
</dbReference>
<reference evidence="8" key="1">
    <citation type="submission" date="2022-12" db="EMBL/GenBank/DDBJ databases">
        <title>Reference genome sequencing for broad-spectrum identification of bacterial and archaeal isolates by mass spectrometry.</title>
        <authorList>
            <person name="Sekiguchi Y."/>
            <person name="Tourlousse D.M."/>
        </authorList>
    </citation>
    <scope>NUCLEOTIDE SEQUENCE</scope>
    <source>
        <strain evidence="8">301</strain>
    </source>
</reference>
<proteinExistence type="predicted"/>
<dbReference type="Gene3D" id="3.40.50.970">
    <property type="match status" value="1"/>
</dbReference>
<dbReference type="InterPro" id="IPR019752">
    <property type="entry name" value="Pyrv/ketoisovalerate_OxRed_cat"/>
</dbReference>
<evidence type="ECO:0000313" key="9">
    <source>
        <dbReference type="EMBL" id="MDR6336015.1"/>
    </source>
</evidence>
<dbReference type="Proteomes" id="UP001144397">
    <property type="component" value="Unassembled WGS sequence"/>
</dbReference>
<evidence type="ECO:0000256" key="3">
    <source>
        <dbReference type="ARBA" id="ARBA00022982"/>
    </source>
</evidence>
<accession>A0A9W6FM30</accession>
<dbReference type="Proteomes" id="UP001245370">
    <property type="component" value="Unassembled WGS sequence"/>
</dbReference>
<dbReference type="InterPro" id="IPR051457">
    <property type="entry name" value="2-oxoacid:Fd_oxidoreductase"/>
</dbReference>
<protein>
    <submittedName>
        <fullName evidence="9">Indolepyruvate ferredoxin oxidoreductase</fullName>
        <ecNumber evidence="9">1.2.7.8</ecNumber>
    </submittedName>
    <submittedName>
        <fullName evidence="8">MFS transporter</fullName>
    </submittedName>
</protein>
<keyword evidence="2" id="KW-0004">4Fe-4S</keyword>
<comment type="caution">
    <text evidence="8">The sequence shown here is derived from an EMBL/GenBank/DDBJ whole genome shotgun (WGS) entry which is preliminary data.</text>
</comment>
<reference evidence="9 11" key="2">
    <citation type="submission" date="2023-07" db="EMBL/GenBank/DDBJ databases">
        <title>Genomic Encyclopedia of Type Strains, Phase IV (KMG-IV): sequencing the most valuable type-strain genomes for metagenomic binning, comparative biology and taxonomic classification.</title>
        <authorList>
            <person name="Goeker M."/>
        </authorList>
    </citation>
    <scope>NUCLEOTIDE SEQUENCE [LARGE SCALE GENOMIC DNA]</scope>
    <source>
        <strain evidence="9 11">DSM 338</strain>
    </source>
</reference>
<dbReference type="GO" id="GO:0051539">
    <property type="term" value="F:4 iron, 4 sulfur cluster binding"/>
    <property type="evidence" value="ECO:0007669"/>
    <property type="project" value="UniProtKB-KW"/>
</dbReference>
<dbReference type="GO" id="GO:0045333">
    <property type="term" value="P:cellular respiration"/>
    <property type="evidence" value="ECO:0007669"/>
    <property type="project" value="UniProtKB-ARBA"/>
</dbReference>
<dbReference type="PANTHER" id="PTHR48084">
    <property type="entry name" value="2-OXOGLUTARATE OXIDOREDUCTASE SUBUNIT KORB-RELATED"/>
    <property type="match status" value="1"/>
</dbReference>
<gene>
    <name evidence="9" type="ORF">GGQ86_004513</name>
    <name evidence="8" type="ORF">XFLAVUS301_46340</name>
</gene>
<evidence type="ECO:0000256" key="2">
    <source>
        <dbReference type="ARBA" id="ARBA00022485"/>
    </source>
</evidence>
<evidence type="ECO:0000313" key="11">
    <source>
        <dbReference type="Proteomes" id="UP001245370"/>
    </source>
</evidence>
<feature type="domain" description="4Fe-4S ferredoxin-type" evidence="7">
    <location>
        <begin position="624"/>
        <end position="656"/>
    </location>
</feature>
<dbReference type="EMBL" id="BSDO01000009">
    <property type="protein sequence ID" value="GLI24960.1"/>
    <property type="molecule type" value="Genomic_DNA"/>
</dbReference>
<keyword evidence="2" id="KW-0479">Metal-binding</keyword>
<evidence type="ECO:0000313" key="8">
    <source>
        <dbReference type="EMBL" id="GLI24960.1"/>
    </source>
</evidence>
<dbReference type="InterPro" id="IPR002880">
    <property type="entry name" value="Pyrv_Fd/Flavodoxin_OxRdtase_N"/>
</dbReference>
<dbReference type="NCBIfam" id="NF009588">
    <property type="entry name" value="PRK13029.1"/>
    <property type="match status" value="1"/>
</dbReference>
<dbReference type="EC" id="1.2.7.8" evidence="9"/>
<dbReference type="SUPFAM" id="SSF53323">
    <property type="entry name" value="Pyruvate-ferredoxin oxidoreductase, PFOR, domain III"/>
    <property type="match status" value="1"/>
</dbReference>
<dbReference type="AlphaFoldDB" id="A0A9W6FM30"/>
<dbReference type="PANTHER" id="PTHR48084:SF3">
    <property type="entry name" value="SUBUNIT OF PYRUVATE:FLAVODOXIN OXIDOREDUCTASE"/>
    <property type="match status" value="1"/>
</dbReference>
<dbReference type="Pfam" id="PF20169">
    <property type="entry name" value="DUF6537"/>
    <property type="match status" value="1"/>
</dbReference>
<dbReference type="SUPFAM" id="SSF52518">
    <property type="entry name" value="Thiamin diphosphate-binding fold (THDP-binding)"/>
    <property type="match status" value="2"/>
</dbReference>
<evidence type="ECO:0000256" key="4">
    <source>
        <dbReference type="ARBA" id="ARBA00023002"/>
    </source>
</evidence>
<dbReference type="InterPro" id="IPR046667">
    <property type="entry name" value="DUF6537"/>
</dbReference>
<keyword evidence="11" id="KW-1185">Reference proteome</keyword>
<dbReference type="GO" id="GO:0030976">
    <property type="term" value="F:thiamine pyrophosphate binding"/>
    <property type="evidence" value="ECO:0007669"/>
    <property type="project" value="InterPro"/>
</dbReference>
<dbReference type="InterPro" id="IPR011766">
    <property type="entry name" value="TPP_enzyme_TPP-bd"/>
</dbReference>
<dbReference type="InterPro" id="IPR029061">
    <property type="entry name" value="THDP-binding"/>
</dbReference>
<evidence type="ECO:0000256" key="5">
    <source>
        <dbReference type="ARBA" id="ARBA00023004"/>
    </source>
</evidence>
<dbReference type="PROSITE" id="PS51379">
    <property type="entry name" value="4FE4S_FER_2"/>
    <property type="match status" value="1"/>
</dbReference>
<keyword evidence="5" id="KW-0408">Iron</keyword>
<dbReference type="EMBL" id="JAVDPY010000010">
    <property type="protein sequence ID" value="MDR6336015.1"/>
    <property type="molecule type" value="Genomic_DNA"/>
</dbReference>
<evidence type="ECO:0000313" key="10">
    <source>
        <dbReference type="Proteomes" id="UP001144397"/>
    </source>
</evidence>
<keyword evidence="1" id="KW-0813">Transport</keyword>
<dbReference type="GeneID" id="95765403"/>
<evidence type="ECO:0000259" key="7">
    <source>
        <dbReference type="PROSITE" id="PS51379"/>
    </source>
</evidence>
<dbReference type="GO" id="GO:0044281">
    <property type="term" value="P:small molecule metabolic process"/>
    <property type="evidence" value="ECO:0007669"/>
    <property type="project" value="UniProtKB-ARBA"/>
</dbReference>
<evidence type="ECO:0000256" key="1">
    <source>
        <dbReference type="ARBA" id="ARBA00022448"/>
    </source>
</evidence>
<dbReference type="Pfam" id="PF01558">
    <property type="entry name" value="POR"/>
    <property type="match status" value="1"/>
</dbReference>
<dbReference type="Pfam" id="PF02775">
    <property type="entry name" value="TPP_enzyme_C"/>
    <property type="match status" value="1"/>
</dbReference>
<dbReference type="CDD" id="cd07034">
    <property type="entry name" value="TPP_PYR_PFOR_IOR-alpha_like"/>
    <property type="match status" value="1"/>
</dbReference>